<dbReference type="GO" id="GO:0015074">
    <property type="term" value="P:DNA integration"/>
    <property type="evidence" value="ECO:0007669"/>
    <property type="project" value="InterPro"/>
</dbReference>
<dbReference type="PANTHER" id="PTHR46889:SF7">
    <property type="entry name" value="TRANSPOSASE FOR INSERTION SEQUENCE ELEMENT IS904"/>
    <property type="match status" value="1"/>
</dbReference>
<evidence type="ECO:0000313" key="2">
    <source>
        <dbReference type="EMBL" id="BAR61254.1"/>
    </source>
</evidence>
<feature type="domain" description="Integrase catalytic" evidence="1">
    <location>
        <begin position="110"/>
        <end position="231"/>
    </location>
</feature>
<dbReference type="InterPro" id="IPR050900">
    <property type="entry name" value="Transposase_IS3/IS150/IS904"/>
</dbReference>
<dbReference type="SUPFAM" id="SSF53098">
    <property type="entry name" value="Ribonuclease H-like"/>
    <property type="match status" value="1"/>
</dbReference>
<dbReference type="InterPro" id="IPR001584">
    <property type="entry name" value="Integrase_cat-core"/>
</dbReference>
<sequence>MLDRADQALSIRRQCMLLGIARSGVYRPPQPANDNDLALMQRIDELFTAWPFLGSRRMTAMLKAEGLQVNRKRVQRLMRKMGIAALGPKPNTTKPAPGHKIYPYLLRNMTIDRPNQVWAADITYLPIGRGFLYLVAIIDWASRAVLAWRLSNTMDVSFCVAALEEALATYGTPEIFNTDQGSQFTSVAFTGALVGAGIKISMDPVGRSKSPGYGHLKLPHLMIAVSAAEQQ</sequence>
<name>A0A0E4BVJ6_9BRAD</name>
<dbReference type="InterPro" id="IPR025948">
    <property type="entry name" value="HTH-like_dom"/>
</dbReference>
<dbReference type="AlphaFoldDB" id="A0A0E4BVJ6"/>
<dbReference type="GO" id="GO:0003676">
    <property type="term" value="F:nucleic acid binding"/>
    <property type="evidence" value="ECO:0007669"/>
    <property type="project" value="InterPro"/>
</dbReference>
<dbReference type="NCBIfam" id="NF033516">
    <property type="entry name" value="transpos_IS3"/>
    <property type="match status" value="1"/>
</dbReference>
<accession>A0A0E4BVJ6</accession>
<dbReference type="Proteomes" id="UP000063308">
    <property type="component" value="Chromosome"/>
</dbReference>
<dbReference type="Pfam" id="PF13276">
    <property type="entry name" value="HTH_21"/>
    <property type="match status" value="1"/>
</dbReference>
<organism evidence="2 3">
    <name type="scientific">Bradyrhizobium diazoefficiens</name>
    <dbReference type="NCBI Taxonomy" id="1355477"/>
    <lineage>
        <taxon>Bacteria</taxon>
        <taxon>Pseudomonadati</taxon>
        <taxon>Pseudomonadota</taxon>
        <taxon>Alphaproteobacteria</taxon>
        <taxon>Hyphomicrobiales</taxon>
        <taxon>Nitrobacteraceae</taxon>
        <taxon>Bradyrhizobium</taxon>
    </lineage>
</organism>
<dbReference type="PROSITE" id="PS50994">
    <property type="entry name" value="INTEGRASE"/>
    <property type="match status" value="1"/>
</dbReference>
<dbReference type="PANTHER" id="PTHR46889">
    <property type="entry name" value="TRANSPOSASE INSF FOR INSERTION SEQUENCE IS3B-RELATED"/>
    <property type="match status" value="1"/>
</dbReference>
<evidence type="ECO:0000313" key="3">
    <source>
        <dbReference type="Proteomes" id="UP000063308"/>
    </source>
</evidence>
<reference evidence="2 3" key="1">
    <citation type="submission" date="2014-11" db="EMBL/GenBank/DDBJ databases">
        <title>Symbiosis island explosion on the genome of extra-slow-growing strains of soybean bradyrhizobia with massive insertion sequences.</title>
        <authorList>
            <person name="Iida T."/>
            <person name="Minamisawa K."/>
        </authorList>
    </citation>
    <scope>NUCLEOTIDE SEQUENCE [LARGE SCALE GENOMIC DNA]</scope>
    <source>
        <strain evidence="2 3">NK6</strain>
    </source>
</reference>
<gene>
    <name evidence="2" type="ORF">NK6_8104</name>
</gene>
<dbReference type="Gene3D" id="3.30.420.10">
    <property type="entry name" value="Ribonuclease H-like superfamily/Ribonuclease H"/>
    <property type="match status" value="1"/>
</dbReference>
<dbReference type="InterPro" id="IPR048020">
    <property type="entry name" value="Transpos_IS3"/>
</dbReference>
<evidence type="ECO:0000259" key="1">
    <source>
        <dbReference type="PROSITE" id="PS50994"/>
    </source>
</evidence>
<dbReference type="EMBL" id="AP014685">
    <property type="protein sequence ID" value="BAR61254.1"/>
    <property type="molecule type" value="Genomic_DNA"/>
</dbReference>
<dbReference type="InterPro" id="IPR036397">
    <property type="entry name" value="RNaseH_sf"/>
</dbReference>
<proteinExistence type="predicted"/>
<protein>
    <submittedName>
        <fullName evidence="2">Putative transposase</fullName>
    </submittedName>
</protein>
<dbReference type="Pfam" id="PF00665">
    <property type="entry name" value="rve"/>
    <property type="match status" value="1"/>
</dbReference>
<dbReference type="InterPro" id="IPR012337">
    <property type="entry name" value="RNaseH-like_sf"/>
</dbReference>